<evidence type="ECO:0000313" key="1">
    <source>
        <dbReference type="EMBL" id="SFN50790.1"/>
    </source>
</evidence>
<dbReference type="AlphaFoldDB" id="A0A1I4ZLE8"/>
<accession>A0A1I4ZLE8</accession>
<protein>
    <submittedName>
        <fullName evidence="1">Putative lipoprotein</fullName>
    </submittedName>
</protein>
<sequence length="57" mass="6398">MVIVKIGDIVKVRNLVYYYHSIGTAKELYDSRPSGTGWSWHDIAYDIAGAIAGYSLY</sequence>
<dbReference type="Proteomes" id="UP000199011">
    <property type="component" value="Unassembled WGS sequence"/>
</dbReference>
<organism evidence="1 2">
    <name type="scientific">Xenorhabdus japonica</name>
    <dbReference type="NCBI Taxonomy" id="53341"/>
    <lineage>
        <taxon>Bacteria</taxon>
        <taxon>Pseudomonadati</taxon>
        <taxon>Pseudomonadota</taxon>
        <taxon>Gammaproteobacteria</taxon>
        <taxon>Enterobacterales</taxon>
        <taxon>Morganellaceae</taxon>
        <taxon>Xenorhabdus</taxon>
    </lineage>
</organism>
<name>A0A1I4ZLE8_9GAMM</name>
<keyword evidence="2" id="KW-1185">Reference proteome</keyword>
<keyword evidence="1" id="KW-0449">Lipoprotein</keyword>
<proteinExistence type="predicted"/>
<dbReference type="EMBL" id="FOVO01000006">
    <property type="protein sequence ID" value="SFN50790.1"/>
    <property type="molecule type" value="Genomic_DNA"/>
</dbReference>
<reference evidence="2" key="1">
    <citation type="submission" date="2016-10" db="EMBL/GenBank/DDBJ databases">
        <authorList>
            <person name="Varghese N."/>
            <person name="Submissions S."/>
        </authorList>
    </citation>
    <scope>NUCLEOTIDE SEQUENCE [LARGE SCALE GENOMIC DNA]</scope>
    <source>
        <strain evidence="2">DSM 16522</strain>
    </source>
</reference>
<evidence type="ECO:0000313" key="2">
    <source>
        <dbReference type="Proteomes" id="UP000199011"/>
    </source>
</evidence>
<gene>
    <name evidence="1" type="ORF">SAMN05421579_106120</name>
</gene>